<name>D3A0J0_NEIM2</name>
<dbReference type="STRING" id="546266.NEIMUCOT_06426"/>
<gene>
    <name evidence="2" type="ORF">NEIMUCOT_06426</name>
</gene>
<evidence type="ECO:0000313" key="3">
    <source>
        <dbReference type="Proteomes" id="UP000003344"/>
    </source>
</evidence>
<protein>
    <submittedName>
        <fullName evidence="2">Uncharacterized protein</fullName>
    </submittedName>
</protein>
<organism evidence="2 3">
    <name type="scientific">Neisseria mucosa (strain ATCC 25996 / DSM 4631 / NCTC 10774 / M26)</name>
    <dbReference type="NCBI Taxonomy" id="546266"/>
    <lineage>
        <taxon>Bacteria</taxon>
        <taxon>Pseudomonadati</taxon>
        <taxon>Pseudomonadota</taxon>
        <taxon>Betaproteobacteria</taxon>
        <taxon>Neisseriales</taxon>
        <taxon>Neisseriaceae</taxon>
        <taxon>Neisseria</taxon>
    </lineage>
</organism>
<dbReference type="Proteomes" id="UP000003344">
    <property type="component" value="Unassembled WGS sequence"/>
</dbReference>
<evidence type="ECO:0000313" key="2">
    <source>
        <dbReference type="EMBL" id="EFC87164.1"/>
    </source>
</evidence>
<dbReference type="EMBL" id="ACDX02000028">
    <property type="protein sequence ID" value="EFC87164.1"/>
    <property type="molecule type" value="Genomic_DNA"/>
</dbReference>
<dbReference type="AlphaFoldDB" id="D3A0J0"/>
<keyword evidence="1" id="KW-1133">Transmembrane helix</keyword>
<keyword evidence="1" id="KW-0472">Membrane</keyword>
<proteinExistence type="predicted"/>
<sequence>MQAAFKGRLKAQKAALHFSDDLNRHARLTKPNILNHLTVLLAPAGIYVYRFQSAIL</sequence>
<reference evidence="2 3" key="1">
    <citation type="submission" date="2009-10" db="EMBL/GenBank/DDBJ databases">
        <authorList>
            <person name="Weinstock G."/>
            <person name="Sodergren E."/>
            <person name="Clifton S."/>
            <person name="Fulton L."/>
            <person name="Fulton B."/>
            <person name="Courtney L."/>
            <person name="Fronick C."/>
            <person name="Harrison M."/>
            <person name="Strong C."/>
            <person name="Farmer C."/>
            <person name="Delahaunty K."/>
            <person name="Markovic C."/>
            <person name="Hall O."/>
            <person name="Minx P."/>
            <person name="Tomlinson C."/>
            <person name="Mitreva M."/>
            <person name="Nelson J."/>
            <person name="Hou S."/>
            <person name="Wollam A."/>
            <person name="Pepin K.H."/>
            <person name="Johnson M."/>
            <person name="Bhonagiri V."/>
            <person name="Nash W.E."/>
            <person name="Warren W."/>
            <person name="Chinwalla A."/>
            <person name="Mardis E.R."/>
            <person name="Wilson R.K."/>
        </authorList>
    </citation>
    <scope>NUCLEOTIDE SEQUENCE [LARGE SCALE GENOMIC DNA]</scope>
    <source>
        <strain evidence="3">ATCC 25996 / DSM 4631 / NCTC 10774 / M26</strain>
    </source>
</reference>
<keyword evidence="1" id="KW-0812">Transmembrane</keyword>
<evidence type="ECO:0000256" key="1">
    <source>
        <dbReference type="SAM" id="Phobius"/>
    </source>
</evidence>
<feature type="transmembrane region" description="Helical" evidence="1">
    <location>
        <begin position="33"/>
        <end position="51"/>
    </location>
</feature>
<accession>D3A0J0</accession>
<comment type="caution">
    <text evidence="2">The sequence shown here is derived from an EMBL/GenBank/DDBJ whole genome shotgun (WGS) entry which is preliminary data.</text>
</comment>